<name>A0A9Q1EN29_SYNKA</name>
<dbReference type="Proteomes" id="UP001152622">
    <property type="component" value="Chromosome 15"/>
</dbReference>
<dbReference type="AlphaFoldDB" id="A0A9Q1EN29"/>
<gene>
    <name evidence="2" type="ORF">SKAU_G00340900</name>
</gene>
<feature type="region of interest" description="Disordered" evidence="1">
    <location>
        <begin position="77"/>
        <end position="111"/>
    </location>
</feature>
<accession>A0A9Q1EN29</accession>
<organism evidence="2 3">
    <name type="scientific">Synaphobranchus kaupii</name>
    <name type="common">Kaup's arrowtooth eel</name>
    <dbReference type="NCBI Taxonomy" id="118154"/>
    <lineage>
        <taxon>Eukaryota</taxon>
        <taxon>Metazoa</taxon>
        <taxon>Chordata</taxon>
        <taxon>Craniata</taxon>
        <taxon>Vertebrata</taxon>
        <taxon>Euteleostomi</taxon>
        <taxon>Actinopterygii</taxon>
        <taxon>Neopterygii</taxon>
        <taxon>Teleostei</taxon>
        <taxon>Anguilliformes</taxon>
        <taxon>Synaphobranchidae</taxon>
        <taxon>Synaphobranchus</taxon>
    </lineage>
</organism>
<dbReference type="EMBL" id="JAINUF010000015">
    <property type="protein sequence ID" value="KAJ8341799.1"/>
    <property type="molecule type" value="Genomic_DNA"/>
</dbReference>
<evidence type="ECO:0000313" key="2">
    <source>
        <dbReference type="EMBL" id="KAJ8341799.1"/>
    </source>
</evidence>
<feature type="compositionally biased region" description="Basic and acidic residues" evidence="1">
    <location>
        <begin position="96"/>
        <end position="111"/>
    </location>
</feature>
<protein>
    <submittedName>
        <fullName evidence="2">Uncharacterized protein</fullName>
    </submittedName>
</protein>
<sequence>MCDERRAAVFGGLSISSNGPRHSAHPPLPPPPAVSCLHPPAIRRAVLHALGPLKIIFCGSSSVSTATPNPFAVTSTADSEHFYPPPEIPFGGRQARKTERASAERGAQAREDKRFCRHRCATWRVHSGAFRPTSFD</sequence>
<reference evidence="2" key="1">
    <citation type="journal article" date="2023" name="Science">
        <title>Genome structures resolve the early diversification of teleost fishes.</title>
        <authorList>
            <person name="Parey E."/>
            <person name="Louis A."/>
            <person name="Montfort J."/>
            <person name="Bouchez O."/>
            <person name="Roques C."/>
            <person name="Iampietro C."/>
            <person name="Lluch J."/>
            <person name="Castinel A."/>
            <person name="Donnadieu C."/>
            <person name="Desvignes T."/>
            <person name="Floi Bucao C."/>
            <person name="Jouanno E."/>
            <person name="Wen M."/>
            <person name="Mejri S."/>
            <person name="Dirks R."/>
            <person name="Jansen H."/>
            <person name="Henkel C."/>
            <person name="Chen W.J."/>
            <person name="Zahm M."/>
            <person name="Cabau C."/>
            <person name="Klopp C."/>
            <person name="Thompson A.W."/>
            <person name="Robinson-Rechavi M."/>
            <person name="Braasch I."/>
            <person name="Lecointre G."/>
            <person name="Bobe J."/>
            <person name="Postlethwait J.H."/>
            <person name="Berthelot C."/>
            <person name="Roest Crollius H."/>
            <person name="Guiguen Y."/>
        </authorList>
    </citation>
    <scope>NUCLEOTIDE SEQUENCE</scope>
    <source>
        <strain evidence="2">WJC10195</strain>
    </source>
</reference>
<proteinExistence type="predicted"/>
<keyword evidence="3" id="KW-1185">Reference proteome</keyword>
<comment type="caution">
    <text evidence="2">The sequence shown here is derived from an EMBL/GenBank/DDBJ whole genome shotgun (WGS) entry which is preliminary data.</text>
</comment>
<evidence type="ECO:0000313" key="3">
    <source>
        <dbReference type="Proteomes" id="UP001152622"/>
    </source>
</evidence>
<evidence type="ECO:0000256" key="1">
    <source>
        <dbReference type="SAM" id="MobiDB-lite"/>
    </source>
</evidence>